<dbReference type="AlphaFoldDB" id="A0A645IYC6"/>
<accession>A0A645IYC6</accession>
<dbReference type="Pfam" id="PF19642">
    <property type="entry name" value="DUF6145"/>
    <property type="match status" value="1"/>
</dbReference>
<protein>
    <submittedName>
        <fullName evidence="1">Uncharacterized protein</fullName>
    </submittedName>
</protein>
<gene>
    <name evidence="1" type="ORF">SDC9_200948</name>
</gene>
<organism evidence="1">
    <name type="scientific">bioreactor metagenome</name>
    <dbReference type="NCBI Taxonomy" id="1076179"/>
    <lineage>
        <taxon>unclassified sequences</taxon>
        <taxon>metagenomes</taxon>
        <taxon>ecological metagenomes</taxon>
    </lineage>
</organism>
<name>A0A645IYC6_9ZZZZ</name>
<sequence length="118" mass="13635">MDKKVLAGASREKQKYFFEPEFNELPDAIKLEIKNICIIMAERLGCTFLICFEESGDIVFEVVKNDSDVDFDDIGAELEIKSLKSEKKELIKSLKLWYVINITEDGIKIKEELLNKNK</sequence>
<dbReference type="EMBL" id="VSSQ01120258">
    <property type="protein sequence ID" value="MPN53284.1"/>
    <property type="molecule type" value="Genomic_DNA"/>
</dbReference>
<proteinExistence type="predicted"/>
<comment type="caution">
    <text evidence="1">The sequence shown here is derived from an EMBL/GenBank/DDBJ whole genome shotgun (WGS) entry which is preliminary data.</text>
</comment>
<dbReference type="InterPro" id="IPR046143">
    <property type="entry name" value="DUF6145"/>
</dbReference>
<reference evidence="1" key="1">
    <citation type="submission" date="2019-08" db="EMBL/GenBank/DDBJ databases">
        <authorList>
            <person name="Kucharzyk K."/>
            <person name="Murdoch R.W."/>
            <person name="Higgins S."/>
            <person name="Loffler F."/>
        </authorList>
    </citation>
    <scope>NUCLEOTIDE SEQUENCE</scope>
</reference>
<evidence type="ECO:0000313" key="1">
    <source>
        <dbReference type="EMBL" id="MPN53284.1"/>
    </source>
</evidence>